<evidence type="ECO:0000313" key="4">
    <source>
        <dbReference type="Proteomes" id="UP001163152"/>
    </source>
</evidence>
<protein>
    <recommendedName>
        <fullName evidence="5">LapA family protein</fullName>
    </recommendedName>
</protein>
<feature type="compositionally biased region" description="Low complexity" evidence="1">
    <location>
        <begin position="78"/>
        <end position="94"/>
    </location>
</feature>
<dbReference type="AlphaFoldDB" id="A0A9E9CC94"/>
<feature type="compositionally biased region" description="Acidic residues" evidence="1">
    <location>
        <begin position="188"/>
        <end position="197"/>
    </location>
</feature>
<keyword evidence="4" id="KW-1185">Reference proteome</keyword>
<feature type="compositionally biased region" description="Polar residues" evidence="1">
    <location>
        <begin position="101"/>
        <end position="124"/>
    </location>
</feature>
<feature type="compositionally biased region" description="Acidic residues" evidence="1">
    <location>
        <begin position="305"/>
        <end position="320"/>
    </location>
</feature>
<feature type="compositionally biased region" description="Acidic residues" evidence="1">
    <location>
        <begin position="165"/>
        <end position="179"/>
    </location>
</feature>
<reference evidence="3" key="1">
    <citation type="submission" date="2022-12" db="EMBL/GenBank/DDBJ databases">
        <title>Polyphasic identification of a Novel Hot-Spring Cyanobacterium Ocullathermofonsia sinensis gen nov. sp. nov. and Genomic Insights on its Adaptations to the Thermal Habitat.</title>
        <authorList>
            <person name="Daroch M."/>
            <person name="Tang J."/>
            <person name="Jiang Y."/>
        </authorList>
    </citation>
    <scope>NUCLEOTIDE SEQUENCE</scope>
    <source>
        <strain evidence="3">PKUAC-SCTA174</strain>
    </source>
</reference>
<feature type="transmembrane region" description="Helical" evidence="2">
    <location>
        <begin position="39"/>
        <end position="64"/>
    </location>
</feature>
<evidence type="ECO:0000256" key="2">
    <source>
        <dbReference type="SAM" id="Phobius"/>
    </source>
</evidence>
<dbReference type="KEGG" id="tsin:OXH18_10175"/>
<dbReference type="EMBL" id="CP113797">
    <property type="protein sequence ID" value="WAL62330.1"/>
    <property type="molecule type" value="Genomic_DNA"/>
</dbReference>
<gene>
    <name evidence="3" type="ORF">OXH18_10175</name>
</gene>
<feature type="compositionally biased region" description="Basic and acidic residues" evidence="1">
    <location>
        <begin position="212"/>
        <end position="226"/>
    </location>
</feature>
<dbReference type="RefSeq" id="WP_268612616.1">
    <property type="nucleotide sequence ID" value="NZ_CP113797.1"/>
</dbReference>
<evidence type="ECO:0000313" key="3">
    <source>
        <dbReference type="EMBL" id="WAL62330.1"/>
    </source>
</evidence>
<dbReference type="Proteomes" id="UP001163152">
    <property type="component" value="Chromosome"/>
</dbReference>
<keyword evidence="2" id="KW-1133">Transmembrane helix</keyword>
<proteinExistence type="predicted"/>
<keyword evidence="2" id="KW-0472">Membrane</keyword>
<feature type="region of interest" description="Disordered" evidence="1">
    <location>
        <begin position="67"/>
        <end position="326"/>
    </location>
</feature>
<feature type="compositionally biased region" description="Polar residues" evidence="1">
    <location>
        <begin position="152"/>
        <end position="162"/>
    </location>
</feature>
<sequence length="326" mass="35848">MVRVALLLAIVAAFVVLVLSNFSPIALNFLGFTTQSLPLGLWVVLAVILGGLTTLLMAGLVGVGRSTSASARSKRTPPRSTNRTTTTGFRTPWSGGRSGETRQPASSTGDYTGSYTRSPGSTAPRTGDDWETTQQSRDDWNDWGAPADLTDRQTVPNSNTQVRDTEDEAWANWDGYEDLELGKRTPSDEFDEFEDEVVDRHRASQNAYPDAGPRRTDFEAKQEPETQRQSGSVYSVSYRRADGSTSPLPPPPPPPPRPNPNSVSKPSEVYDAEYRVITPPYRPDLEEVPPPTNDVSLADSRDNDDWGDDDWGLDLEDDDLTDRPNS</sequence>
<organism evidence="3 4">
    <name type="scientific">Thermocoleostomius sinensis A174</name>
    <dbReference type="NCBI Taxonomy" id="2016057"/>
    <lineage>
        <taxon>Bacteria</taxon>
        <taxon>Bacillati</taxon>
        <taxon>Cyanobacteriota</taxon>
        <taxon>Cyanophyceae</taxon>
        <taxon>Oculatellales</taxon>
        <taxon>Oculatellaceae</taxon>
        <taxon>Thermocoleostomius</taxon>
    </lineage>
</organism>
<accession>A0A9E9CC94</accession>
<evidence type="ECO:0008006" key="5">
    <source>
        <dbReference type="Google" id="ProtNLM"/>
    </source>
</evidence>
<keyword evidence="2" id="KW-0812">Transmembrane</keyword>
<evidence type="ECO:0000256" key="1">
    <source>
        <dbReference type="SAM" id="MobiDB-lite"/>
    </source>
</evidence>
<feature type="compositionally biased region" description="Pro residues" evidence="1">
    <location>
        <begin position="247"/>
        <end position="259"/>
    </location>
</feature>
<name>A0A9E9CC94_9CYAN</name>